<comment type="catalytic activity">
    <reaction evidence="8 9">
        <text>butanoate + ATP = butanoyl phosphate + ADP</text>
        <dbReference type="Rhea" id="RHEA:13585"/>
        <dbReference type="ChEBI" id="CHEBI:17968"/>
        <dbReference type="ChEBI" id="CHEBI:30616"/>
        <dbReference type="ChEBI" id="CHEBI:58079"/>
        <dbReference type="ChEBI" id="CHEBI:456216"/>
        <dbReference type="EC" id="2.7.2.7"/>
    </reaction>
</comment>
<dbReference type="Pfam" id="PF00871">
    <property type="entry name" value="Acetate_kinase"/>
    <property type="match status" value="1"/>
</dbReference>
<dbReference type="Proteomes" id="UP000184526">
    <property type="component" value="Unassembled WGS sequence"/>
</dbReference>
<evidence type="ECO:0000256" key="10">
    <source>
        <dbReference type="RuleBase" id="RU003835"/>
    </source>
</evidence>
<evidence type="ECO:0000256" key="6">
    <source>
        <dbReference type="ARBA" id="ARBA00022777"/>
    </source>
</evidence>
<dbReference type="CDD" id="cd24011">
    <property type="entry name" value="ASKHA_NBD_BK"/>
    <property type="match status" value="1"/>
</dbReference>
<dbReference type="EC" id="2.7.2.7" evidence="9"/>
<evidence type="ECO:0000256" key="9">
    <source>
        <dbReference type="HAMAP-Rule" id="MF_00542"/>
    </source>
</evidence>
<keyword evidence="6 9" id="KW-0418">Kinase</keyword>
<evidence type="ECO:0000313" key="12">
    <source>
        <dbReference type="Proteomes" id="UP000184526"/>
    </source>
</evidence>
<name>A0A1M5WT09_9CLOT</name>
<evidence type="ECO:0000256" key="2">
    <source>
        <dbReference type="ARBA" id="ARBA00008748"/>
    </source>
</evidence>
<keyword evidence="12" id="KW-1185">Reference proteome</keyword>
<dbReference type="GO" id="GO:0047761">
    <property type="term" value="F:butyrate kinase activity"/>
    <property type="evidence" value="ECO:0007669"/>
    <property type="project" value="UniProtKB-UniRule"/>
</dbReference>
<dbReference type="InterPro" id="IPR043129">
    <property type="entry name" value="ATPase_NBD"/>
</dbReference>
<keyword evidence="4 9" id="KW-0808">Transferase</keyword>
<dbReference type="GO" id="GO:0008776">
    <property type="term" value="F:acetate kinase activity"/>
    <property type="evidence" value="ECO:0007669"/>
    <property type="project" value="TreeGrafter"/>
</dbReference>
<keyword evidence="7 9" id="KW-0067">ATP-binding</keyword>
<dbReference type="EMBL" id="FQXP01000006">
    <property type="protein sequence ID" value="SHH90561.1"/>
    <property type="molecule type" value="Genomic_DNA"/>
</dbReference>
<dbReference type="InterPro" id="IPR011245">
    <property type="entry name" value="Butyrate_kin"/>
</dbReference>
<keyword evidence="5 9" id="KW-0547">Nucleotide-binding</keyword>
<dbReference type="GO" id="GO:0005524">
    <property type="term" value="F:ATP binding"/>
    <property type="evidence" value="ECO:0007669"/>
    <property type="project" value="UniProtKB-KW"/>
</dbReference>
<protein>
    <recommendedName>
        <fullName evidence="9">Probable butyrate kinase</fullName>
        <shortName evidence="9">BK</shortName>
        <ecNumber evidence="9">2.7.2.7</ecNumber>
    </recommendedName>
    <alternativeName>
        <fullName evidence="9">Branched-chain carboxylic acid kinase</fullName>
    </alternativeName>
</protein>
<evidence type="ECO:0000256" key="3">
    <source>
        <dbReference type="ARBA" id="ARBA00022490"/>
    </source>
</evidence>
<dbReference type="HAMAP" id="MF_00542">
    <property type="entry name" value="Butyrate_kinase"/>
    <property type="match status" value="1"/>
</dbReference>
<evidence type="ECO:0000256" key="1">
    <source>
        <dbReference type="ARBA" id="ARBA00004496"/>
    </source>
</evidence>
<accession>A0A1M5WT09</accession>
<sequence>MGSLQKYILVINPGSTSTKIALFNTRGTNIVDKTLRHDRSELETFDKIYDQKDMRIKVILEWLKEIGITLGELKAIVARGGLLRPMPGGTYHITNRLIEDLKNGYQGQHASNLGGIVAKEIAKKVDINAYIVDPVAVDELSDIARLSGLPEVPRTSLVHALNVRAVARRICNKLNKNFEESSYVVAHIGGGISVVALENGKMIDVSNGYEGGPMSPERCGELPSDRLVDMCFSGKCDKNSLIKDIQRNSGILGYIGLNDGRAIEEKIVNGDREAELIFNAMAYQIAKEIAAMATVLKGKVDAIILTGGLVYSERLVNYIKEKINFIAPIELVPGEDEMLALYEGAARVLSGEEDAKIYEEEVGF</sequence>
<dbReference type="SUPFAM" id="SSF53067">
    <property type="entry name" value="Actin-like ATPase domain"/>
    <property type="match status" value="2"/>
</dbReference>
<dbReference type="PROSITE" id="PS01075">
    <property type="entry name" value="ACETATE_KINASE_1"/>
    <property type="match status" value="1"/>
</dbReference>
<dbReference type="AlphaFoldDB" id="A0A1M5WT09"/>
<dbReference type="InterPro" id="IPR023865">
    <property type="entry name" value="Aliphatic_acid_kinase_CS"/>
</dbReference>
<comment type="similarity">
    <text evidence="2 9 10">Belongs to the acetokinase family.</text>
</comment>
<dbReference type="NCBIfam" id="NF002834">
    <property type="entry name" value="PRK03011.1-5"/>
    <property type="match status" value="1"/>
</dbReference>
<comment type="subcellular location">
    <subcellularLocation>
        <location evidence="1 9">Cytoplasm</location>
    </subcellularLocation>
</comment>
<dbReference type="Gene3D" id="3.30.420.40">
    <property type="match status" value="2"/>
</dbReference>
<dbReference type="PIRSF" id="PIRSF036458">
    <property type="entry name" value="Butyrate_kin"/>
    <property type="match status" value="1"/>
</dbReference>
<evidence type="ECO:0000256" key="7">
    <source>
        <dbReference type="ARBA" id="ARBA00022840"/>
    </source>
</evidence>
<dbReference type="NCBIfam" id="TIGR02707">
    <property type="entry name" value="butyr_kinase"/>
    <property type="match status" value="1"/>
</dbReference>
<dbReference type="PANTHER" id="PTHR21060">
    <property type="entry name" value="ACETATE KINASE"/>
    <property type="match status" value="1"/>
</dbReference>
<organism evidence="11 12">
    <name type="scientific">Clostridium collagenovorans DSM 3089</name>
    <dbReference type="NCBI Taxonomy" id="1121306"/>
    <lineage>
        <taxon>Bacteria</taxon>
        <taxon>Bacillati</taxon>
        <taxon>Bacillota</taxon>
        <taxon>Clostridia</taxon>
        <taxon>Eubacteriales</taxon>
        <taxon>Clostridiaceae</taxon>
        <taxon>Clostridium</taxon>
    </lineage>
</organism>
<evidence type="ECO:0000256" key="4">
    <source>
        <dbReference type="ARBA" id="ARBA00022679"/>
    </source>
</evidence>
<reference evidence="11 12" key="1">
    <citation type="submission" date="2016-11" db="EMBL/GenBank/DDBJ databases">
        <authorList>
            <person name="Jaros S."/>
            <person name="Januszkiewicz K."/>
            <person name="Wedrychowicz H."/>
        </authorList>
    </citation>
    <scope>NUCLEOTIDE SEQUENCE [LARGE SCALE GENOMIC DNA]</scope>
    <source>
        <strain evidence="11 12">DSM 3089</strain>
    </source>
</reference>
<gene>
    <name evidence="9" type="primary">buk</name>
    <name evidence="11" type="ORF">SAMN02745196_01842</name>
</gene>
<dbReference type="PRINTS" id="PR00471">
    <property type="entry name" value="ACETATEKNASE"/>
</dbReference>
<evidence type="ECO:0000256" key="8">
    <source>
        <dbReference type="ARBA" id="ARBA00048596"/>
    </source>
</evidence>
<dbReference type="GO" id="GO:0005737">
    <property type="term" value="C:cytoplasm"/>
    <property type="evidence" value="ECO:0007669"/>
    <property type="project" value="UniProtKB-SubCell"/>
</dbReference>
<dbReference type="GO" id="GO:0006083">
    <property type="term" value="P:acetate metabolic process"/>
    <property type="evidence" value="ECO:0007669"/>
    <property type="project" value="TreeGrafter"/>
</dbReference>
<dbReference type="PANTHER" id="PTHR21060:SF20">
    <property type="entry name" value="BUTYRATE KINASE 1-RELATED"/>
    <property type="match status" value="1"/>
</dbReference>
<evidence type="ECO:0000256" key="5">
    <source>
        <dbReference type="ARBA" id="ARBA00022741"/>
    </source>
</evidence>
<dbReference type="STRING" id="1121306.SAMN02745196_01842"/>
<proteinExistence type="inferred from homology"/>
<evidence type="ECO:0000313" key="11">
    <source>
        <dbReference type="EMBL" id="SHH90561.1"/>
    </source>
</evidence>
<dbReference type="InterPro" id="IPR000890">
    <property type="entry name" value="Aliphatic_acid_kin_short-chain"/>
</dbReference>
<keyword evidence="3 9" id="KW-0963">Cytoplasm</keyword>